<feature type="domain" description="DUF6857" evidence="3">
    <location>
        <begin position="404"/>
        <end position="740"/>
    </location>
</feature>
<feature type="compositionally biased region" description="Polar residues" evidence="1">
    <location>
        <begin position="500"/>
        <end position="512"/>
    </location>
</feature>
<feature type="compositionally biased region" description="Basic and acidic residues" evidence="1">
    <location>
        <begin position="329"/>
        <end position="343"/>
    </location>
</feature>
<dbReference type="PANTHER" id="PTHR31928:SF4">
    <property type="entry name" value="OS08G0541500 PROTEIN"/>
    <property type="match status" value="1"/>
</dbReference>
<evidence type="ECO:0000313" key="7">
    <source>
        <dbReference type="RefSeq" id="XP_056695209.1"/>
    </source>
</evidence>
<evidence type="ECO:0000313" key="8">
    <source>
        <dbReference type="RefSeq" id="XP_056695210.1"/>
    </source>
</evidence>
<gene>
    <name evidence="5 6 7 8" type="primary">LOC110802267</name>
</gene>
<dbReference type="InterPro" id="IPR010341">
    <property type="entry name" value="DUF936_pln"/>
</dbReference>
<organism evidence="4 5">
    <name type="scientific">Spinacia oleracea</name>
    <name type="common">Spinach</name>
    <dbReference type="NCBI Taxonomy" id="3562"/>
    <lineage>
        <taxon>Eukaryota</taxon>
        <taxon>Viridiplantae</taxon>
        <taxon>Streptophyta</taxon>
        <taxon>Embryophyta</taxon>
        <taxon>Tracheophyta</taxon>
        <taxon>Spermatophyta</taxon>
        <taxon>Magnoliopsida</taxon>
        <taxon>eudicotyledons</taxon>
        <taxon>Gunneridae</taxon>
        <taxon>Pentapetalae</taxon>
        <taxon>Caryophyllales</taxon>
        <taxon>Chenopodiaceae</taxon>
        <taxon>Chenopodioideae</taxon>
        <taxon>Anserineae</taxon>
        <taxon>Spinacia</taxon>
    </lineage>
</organism>
<dbReference type="RefSeq" id="XP_056695209.1">
    <property type="nucleotide sequence ID" value="XM_056839231.1"/>
</dbReference>
<evidence type="ECO:0000313" key="4">
    <source>
        <dbReference type="Proteomes" id="UP000813463"/>
    </source>
</evidence>
<dbReference type="RefSeq" id="XP_021863408.1">
    <property type="nucleotide sequence ID" value="XM_022007716.1"/>
</dbReference>
<feature type="region of interest" description="Disordered" evidence="1">
    <location>
        <begin position="257"/>
        <end position="395"/>
    </location>
</feature>
<dbReference type="GeneID" id="110802267"/>
<dbReference type="KEGG" id="soe:110802267"/>
<evidence type="ECO:0000313" key="6">
    <source>
        <dbReference type="RefSeq" id="XP_056695208.1"/>
    </source>
</evidence>
<feature type="compositionally biased region" description="Low complexity" evidence="1">
    <location>
        <begin position="594"/>
        <end position="604"/>
    </location>
</feature>
<feature type="compositionally biased region" description="Basic and acidic residues" evidence="1">
    <location>
        <begin position="293"/>
        <end position="308"/>
    </location>
</feature>
<dbReference type="InterPro" id="IPR048297">
    <property type="entry name" value="DUF936_dom_pln"/>
</dbReference>
<dbReference type="PANTHER" id="PTHR31928">
    <property type="entry name" value="EXPRESSED PROTEIN"/>
    <property type="match status" value="1"/>
</dbReference>
<sequence length="759" mass="81814">MATLVPGILLKLLQHMNTDVKVAGEHRSSLLQVVSIVPALAGGDLFQNQGFYLKVSDSSHATYVALPDEHDDLIRSDKIQLGQYIHVERLEAASPVPILRGVRLVPGRHACVGTPEDIVATHSLGFLNNSSPGSKPTEKSKSAAKSLFGRKEKSPPSKLNSFGKDDLVDKKLSITRSKSISSKASVNSLDRKEALGRLKTSSSQSIPSSPTSCYSLPTSFEKFSNGVKHQAKIKSDRGTPKLGLMEKVSAKLGLVEKASSARSSSPITKKQPSVSTPKKFAQVIDMGPKALRRSWEGSMETKSRDSLKVRTSKPDVISASRSTSVPKKNPADDRSSTKVESKGQKTSKISKVEAKDQISARTLPTNGDDLDRSSKPRISIGRKSVDNGSNSSNGFPSNLAKVSASSRKLIDASVLWTSLPSSVTKLGKEVLKLRDSAQMAAIEAMQEASAAECILRCLSKYSEVSSSAKEDDPQPAVEQFLALHSSLKSALVTVNSLSKMTSVGSSPDSQEALSEETQKMVSERRKQAASWVNAALATDLSPFSVYSDRPTLTSLPTSSQSHNHKLNSGSPPFIVLENASKNASPKTISKPRLSVSSKASSPGSGTPRRASDMLLSSQKARPLPPPPEWDRGNGLDEYMDLAEKLQFESQNWFLGFVERFLDADVDSTALSDNGQIAGMLTQLKSVNDWLDEIGGGSAKDEEQEEEEEEVARVSGETVDRLRKKIYEYLLTHVESAAAALGSGSQSLPPVRTTETKGRR</sequence>
<feature type="region of interest" description="Disordered" evidence="1">
    <location>
        <begin position="500"/>
        <end position="521"/>
    </location>
</feature>
<reference evidence="5" key="2">
    <citation type="submission" date="2025-04" db="UniProtKB">
        <authorList>
            <consortium name="RefSeq"/>
        </authorList>
    </citation>
    <scope>IDENTIFICATION</scope>
    <source>
        <tissue evidence="6 7">Leaf</tissue>
    </source>
</reference>
<keyword evidence="4" id="KW-1185">Reference proteome</keyword>
<dbReference type="Proteomes" id="UP000813463">
    <property type="component" value="Chromosome 3"/>
</dbReference>
<evidence type="ECO:0000259" key="2">
    <source>
        <dbReference type="Pfam" id="PF06075"/>
    </source>
</evidence>
<dbReference type="RefSeq" id="XP_056695208.1">
    <property type="nucleotide sequence ID" value="XM_056839230.1"/>
</dbReference>
<feature type="region of interest" description="Disordered" evidence="1">
    <location>
        <begin position="554"/>
        <end position="610"/>
    </location>
</feature>
<dbReference type="RefSeq" id="XP_056695210.1">
    <property type="nucleotide sequence ID" value="XM_056839232.1"/>
</dbReference>
<proteinExistence type="predicted"/>
<evidence type="ECO:0000259" key="3">
    <source>
        <dbReference type="Pfam" id="PF21647"/>
    </source>
</evidence>
<dbReference type="Pfam" id="PF06075">
    <property type="entry name" value="DUF936"/>
    <property type="match status" value="1"/>
</dbReference>
<feature type="domain" description="DUF936" evidence="2">
    <location>
        <begin position="4"/>
        <end position="120"/>
    </location>
</feature>
<name>A0A9R0KA97_SPIOL</name>
<evidence type="ECO:0000313" key="5">
    <source>
        <dbReference type="RefSeq" id="XP_021863408.1"/>
    </source>
</evidence>
<dbReference type="AlphaFoldDB" id="A0A9R0KA97"/>
<dbReference type="Pfam" id="PF21647">
    <property type="entry name" value="DUF6857"/>
    <property type="match status" value="1"/>
</dbReference>
<accession>A0A9R0KA97</accession>
<feature type="region of interest" description="Disordered" evidence="1">
    <location>
        <begin position="739"/>
        <end position="759"/>
    </location>
</feature>
<feature type="compositionally biased region" description="Polar residues" evidence="1">
    <location>
        <begin position="260"/>
        <end position="276"/>
    </location>
</feature>
<protein>
    <submittedName>
        <fullName evidence="5">Uncharacterized protein LOC110802267</fullName>
    </submittedName>
</protein>
<reference evidence="4" key="1">
    <citation type="journal article" date="2021" name="Nat. Commun.">
        <title>Genomic analyses provide insights into spinach domestication and the genetic basis of agronomic traits.</title>
        <authorList>
            <person name="Cai X."/>
            <person name="Sun X."/>
            <person name="Xu C."/>
            <person name="Sun H."/>
            <person name="Wang X."/>
            <person name="Ge C."/>
            <person name="Zhang Z."/>
            <person name="Wang Q."/>
            <person name="Fei Z."/>
            <person name="Jiao C."/>
            <person name="Wang Q."/>
        </authorList>
    </citation>
    <scope>NUCLEOTIDE SEQUENCE [LARGE SCALE GENOMIC DNA]</scope>
    <source>
        <strain evidence="4">cv. Varoflay</strain>
    </source>
</reference>
<dbReference type="OrthoDB" id="1908057at2759"/>
<dbReference type="InterPro" id="IPR049172">
    <property type="entry name" value="DUF6857_pln"/>
</dbReference>
<feature type="region of interest" description="Disordered" evidence="1">
    <location>
        <begin position="126"/>
        <end position="162"/>
    </location>
</feature>
<evidence type="ECO:0000256" key="1">
    <source>
        <dbReference type="SAM" id="MobiDB-lite"/>
    </source>
</evidence>